<proteinExistence type="predicted"/>
<dbReference type="PANTHER" id="PTHR21666">
    <property type="entry name" value="PEPTIDASE-RELATED"/>
    <property type="match status" value="1"/>
</dbReference>
<evidence type="ECO:0000259" key="4">
    <source>
        <dbReference type="Pfam" id="PF01551"/>
    </source>
</evidence>
<dbReference type="EMBL" id="LR796271">
    <property type="protein sequence ID" value="CAB4133190.1"/>
    <property type="molecule type" value="Genomic_DNA"/>
</dbReference>
<dbReference type="GO" id="GO:0031640">
    <property type="term" value="P:killing of cells of another organism"/>
    <property type="evidence" value="ECO:0007669"/>
    <property type="project" value="UniProtKB-KW"/>
</dbReference>
<keyword evidence="1" id="KW-0929">Antimicrobial</keyword>
<reference evidence="5" key="1">
    <citation type="submission" date="2020-04" db="EMBL/GenBank/DDBJ databases">
        <authorList>
            <person name="Chiriac C."/>
            <person name="Salcher M."/>
            <person name="Ghai R."/>
            <person name="Kavagutti S V."/>
        </authorList>
    </citation>
    <scope>NUCLEOTIDE SEQUENCE</scope>
</reference>
<keyword evidence="2" id="KW-0081">Bacteriolytic enzyme</keyword>
<dbReference type="CDD" id="cd12797">
    <property type="entry name" value="M23_peptidase"/>
    <property type="match status" value="1"/>
</dbReference>
<dbReference type="SUPFAM" id="SSF51261">
    <property type="entry name" value="Duplicated hybrid motif"/>
    <property type="match status" value="1"/>
</dbReference>
<organism evidence="5">
    <name type="scientific">uncultured Caudovirales phage</name>
    <dbReference type="NCBI Taxonomy" id="2100421"/>
    <lineage>
        <taxon>Viruses</taxon>
        <taxon>Duplodnaviria</taxon>
        <taxon>Heunggongvirae</taxon>
        <taxon>Uroviricota</taxon>
        <taxon>Caudoviricetes</taxon>
        <taxon>Peduoviridae</taxon>
        <taxon>Maltschvirus</taxon>
        <taxon>Maltschvirus maltsch</taxon>
    </lineage>
</organism>
<dbReference type="Gene3D" id="2.70.70.10">
    <property type="entry name" value="Glucose Permease (Domain IIA)"/>
    <property type="match status" value="1"/>
</dbReference>
<feature type="domain" description="M23ase beta-sheet core" evidence="4">
    <location>
        <begin position="380"/>
        <end position="477"/>
    </location>
</feature>
<dbReference type="InterPro" id="IPR016047">
    <property type="entry name" value="M23ase_b-sheet_dom"/>
</dbReference>
<name>A0A6J5LJN9_9CAUD</name>
<dbReference type="GO" id="GO:0042742">
    <property type="term" value="P:defense response to bacterium"/>
    <property type="evidence" value="ECO:0007669"/>
    <property type="project" value="UniProtKB-KW"/>
</dbReference>
<evidence type="ECO:0000313" key="5">
    <source>
        <dbReference type="EMBL" id="CAB4133190.1"/>
    </source>
</evidence>
<accession>A0A6J5LJN9</accession>
<gene>
    <name evidence="5" type="ORF">UFOVP140_55</name>
</gene>
<keyword evidence="3" id="KW-0732">Signal</keyword>
<evidence type="ECO:0000256" key="1">
    <source>
        <dbReference type="ARBA" id="ARBA00022529"/>
    </source>
</evidence>
<dbReference type="PANTHER" id="PTHR21666:SF289">
    <property type="entry name" value="L-ALA--D-GLU ENDOPEPTIDASE"/>
    <property type="match status" value="1"/>
</dbReference>
<sequence>MPKVPTYDNFAVDISAAPGDRFQAGQASQPLATPPNGFQPGVIQPIQINNVPALSEGLATIGGRQLAGMGDALQRAGISMAQIAFDAQRSVNELRVDDSLNKTKEIAMRMQFDKDKGFMSQAGWDALHRESGKPLNVEYGEQLRDHIKSISESLGNDAQRNAYMMRANDMVTQFEGQAQSHMLQQAKVYSVSVAKGTIENQMNEIGLNFNNPALVNQAINGQYGVSDGKVVLVQKGLKQAVFDYGRAQGMSDPEIEALTRQKISNAHTVAIDSFLTNGDVKGANSYLNAAVSAKQMDADDILKVQKVLKGEIDTQYAVTIANSTFNDNRPANTLTERMVNLLKPLTTGGSQFLAPVPGQIKVTSGYGTREDPHGGGGIQQHDGTDYAVPIGTPVQASAQGKVSRVGDDGNKGYGKYIEIEHGDGTKTLYAHLSKIGVAQGDTLGQGSVIGASGSTGNSTGPHLHFEVIGKDGKKIDPSAAMAGGGNIGATLDVNIKKYGGDVAMAVAATVVGDKALDEAIAAFKADPNNKGLPTTFSNLYLYLPDEQVTQIMTVKQKFDDGQGARKAPTLQELESIALAKLAPGTSMRARAATLAEVNRLYEVNAKAVAQRDTETLNGALDALVKNGGDYNSLPIGVRNSLKPGQVDDAIAFANKIAAGPSYSNPAVYNLYANNPDALRQLKTQADVDRLKASLSAEDFKTINKQWGDANGQATGSVKINTAHIESRLDLLLPQLGFDPKNKDNAAQLAMVRRIVNDQVAQAQDQTGKQLNEVEINKLIDTTMARVATTSEWSLLTLGITEKSVVSKPLLMFKYEDISRDGIADIKKRLAAKGITDPEKQQILGVFLDDKLGIKR</sequence>
<protein>
    <submittedName>
        <fullName evidence="5">Peptidase M23</fullName>
    </submittedName>
</protein>
<evidence type="ECO:0000256" key="2">
    <source>
        <dbReference type="ARBA" id="ARBA00022638"/>
    </source>
</evidence>
<dbReference type="Pfam" id="PF01551">
    <property type="entry name" value="Peptidase_M23"/>
    <property type="match status" value="1"/>
</dbReference>
<evidence type="ECO:0000256" key="3">
    <source>
        <dbReference type="ARBA" id="ARBA00022729"/>
    </source>
</evidence>
<dbReference type="InterPro" id="IPR011055">
    <property type="entry name" value="Dup_hybrid_motif"/>
</dbReference>
<dbReference type="GO" id="GO:0004222">
    <property type="term" value="F:metalloendopeptidase activity"/>
    <property type="evidence" value="ECO:0007669"/>
    <property type="project" value="TreeGrafter"/>
</dbReference>
<dbReference type="InterPro" id="IPR050570">
    <property type="entry name" value="Cell_wall_metabolism_enzyme"/>
</dbReference>